<evidence type="ECO:0000259" key="8">
    <source>
        <dbReference type="Pfam" id="PF02308"/>
    </source>
</evidence>
<sequence length="145" mass="15785">MLMTATLQADFEIFFRVILACFLGGLIGWERERHRNIVSAGIRTYGAIALGSCMFGILSFLVTTDDPTRIAAQVVTGIGFLGAGIIFRQGDYVTGLTTAATLWATSSVGLAIAYGLYFVGILIAVLIFLLLYLPRLAWWKKISAK</sequence>
<feature type="domain" description="MgtC/SapB/SrpB/YhiD N-terminal" evidence="8">
    <location>
        <begin position="18"/>
        <end position="133"/>
    </location>
</feature>
<comment type="similarity">
    <text evidence="2 7">Belongs to the MgtC/SapB family.</text>
</comment>
<dbReference type="PANTHER" id="PTHR33778">
    <property type="entry name" value="PROTEIN MGTC"/>
    <property type="match status" value="1"/>
</dbReference>
<evidence type="ECO:0000256" key="5">
    <source>
        <dbReference type="ARBA" id="ARBA00022989"/>
    </source>
</evidence>
<evidence type="ECO:0000313" key="10">
    <source>
        <dbReference type="Proteomes" id="UP000254720"/>
    </source>
</evidence>
<comment type="caution">
    <text evidence="9">The sequence shown here is derived from an EMBL/GenBank/DDBJ whole genome shotgun (WGS) entry which is preliminary data.</text>
</comment>
<proteinExistence type="inferred from homology"/>
<comment type="subcellular location">
    <subcellularLocation>
        <location evidence="7">Cell inner membrane</location>
        <topology evidence="7">Multi-pass membrane protein</topology>
    </subcellularLocation>
    <subcellularLocation>
        <location evidence="1">Cell membrane</location>
        <topology evidence="1">Multi-pass membrane protein</topology>
    </subcellularLocation>
</comment>
<gene>
    <name evidence="9" type="ORF">C8D86_12033</name>
</gene>
<evidence type="ECO:0000256" key="1">
    <source>
        <dbReference type="ARBA" id="ARBA00004651"/>
    </source>
</evidence>
<keyword evidence="5 7" id="KW-1133">Transmembrane helix</keyword>
<dbReference type="InterPro" id="IPR003416">
    <property type="entry name" value="MgtC/SapB/SrpB/YhiD_fam"/>
</dbReference>
<evidence type="ECO:0000256" key="3">
    <source>
        <dbReference type="ARBA" id="ARBA00022475"/>
    </source>
</evidence>
<dbReference type="PRINTS" id="PR01837">
    <property type="entry name" value="MGTCSAPBPROT"/>
</dbReference>
<keyword evidence="6 7" id="KW-0472">Membrane</keyword>
<dbReference type="Proteomes" id="UP000254720">
    <property type="component" value="Unassembled WGS sequence"/>
</dbReference>
<dbReference type="PANTHER" id="PTHR33778:SF1">
    <property type="entry name" value="MAGNESIUM TRANSPORTER YHID-RELATED"/>
    <property type="match status" value="1"/>
</dbReference>
<evidence type="ECO:0000256" key="7">
    <source>
        <dbReference type="RuleBase" id="RU365041"/>
    </source>
</evidence>
<keyword evidence="10" id="KW-1185">Reference proteome</keyword>
<keyword evidence="3" id="KW-1003">Cell membrane</keyword>
<keyword evidence="7" id="KW-0997">Cell inner membrane</keyword>
<evidence type="ECO:0000256" key="4">
    <source>
        <dbReference type="ARBA" id="ARBA00022692"/>
    </source>
</evidence>
<reference evidence="9 10" key="1">
    <citation type="submission" date="2018-07" db="EMBL/GenBank/DDBJ databases">
        <title>Genomic Encyclopedia of Type Strains, Phase IV (KMG-IV): sequencing the most valuable type-strain genomes for metagenomic binning, comparative biology and taxonomic classification.</title>
        <authorList>
            <person name="Goeker M."/>
        </authorList>
    </citation>
    <scope>NUCLEOTIDE SEQUENCE [LARGE SCALE GENOMIC DNA]</scope>
    <source>
        <strain evidence="9 10">DSM 16500</strain>
    </source>
</reference>
<dbReference type="AlphaFoldDB" id="A0A370GHD4"/>
<protein>
    <recommendedName>
        <fullName evidence="7">Protein MgtC</fullName>
    </recommendedName>
</protein>
<keyword evidence="4 7" id="KW-0812">Transmembrane</keyword>
<evidence type="ECO:0000256" key="6">
    <source>
        <dbReference type="ARBA" id="ARBA00023136"/>
    </source>
</evidence>
<evidence type="ECO:0000256" key="2">
    <source>
        <dbReference type="ARBA" id="ARBA00009298"/>
    </source>
</evidence>
<name>A0A370GHD4_9COXI</name>
<evidence type="ECO:0000313" key="9">
    <source>
        <dbReference type="EMBL" id="RDI41333.1"/>
    </source>
</evidence>
<dbReference type="RefSeq" id="WP_197737797.1">
    <property type="nucleotide sequence ID" value="NZ_LR699114.1"/>
</dbReference>
<feature type="transmembrane region" description="Helical" evidence="7">
    <location>
        <begin position="13"/>
        <end position="30"/>
    </location>
</feature>
<dbReference type="Pfam" id="PF02308">
    <property type="entry name" value="MgtC"/>
    <property type="match status" value="1"/>
</dbReference>
<feature type="transmembrane region" description="Helical" evidence="7">
    <location>
        <begin position="42"/>
        <end position="64"/>
    </location>
</feature>
<dbReference type="GO" id="GO:0005886">
    <property type="term" value="C:plasma membrane"/>
    <property type="evidence" value="ECO:0007669"/>
    <property type="project" value="UniProtKB-SubCell"/>
</dbReference>
<organism evidence="9 10">
    <name type="scientific">Aquicella lusitana</name>
    <dbReference type="NCBI Taxonomy" id="254246"/>
    <lineage>
        <taxon>Bacteria</taxon>
        <taxon>Pseudomonadati</taxon>
        <taxon>Pseudomonadota</taxon>
        <taxon>Gammaproteobacteria</taxon>
        <taxon>Legionellales</taxon>
        <taxon>Coxiellaceae</taxon>
        <taxon>Aquicella</taxon>
    </lineage>
</organism>
<dbReference type="InterPro" id="IPR049177">
    <property type="entry name" value="MgtC_SapB_SrpB_YhiD_N"/>
</dbReference>
<accession>A0A370GHD4</accession>
<feature type="transmembrane region" description="Helical" evidence="7">
    <location>
        <begin position="70"/>
        <end position="87"/>
    </location>
</feature>
<feature type="transmembrane region" description="Helical" evidence="7">
    <location>
        <begin position="108"/>
        <end position="133"/>
    </location>
</feature>
<dbReference type="EMBL" id="QQAX01000020">
    <property type="protein sequence ID" value="RDI41333.1"/>
    <property type="molecule type" value="Genomic_DNA"/>
</dbReference>